<dbReference type="EMBL" id="CP111027">
    <property type="protein sequence ID" value="WAR29076.1"/>
    <property type="molecule type" value="Genomic_DNA"/>
</dbReference>
<evidence type="ECO:0000313" key="1">
    <source>
        <dbReference type="EMBL" id="WAR29076.1"/>
    </source>
</evidence>
<dbReference type="Proteomes" id="UP001164746">
    <property type="component" value="Chromosome 16"/>
</dbReference>
<protein>
    <submittedName>
        <fullName evidence="1">Uncharacterized protein</fullName>
    </submittedName>
</protein>
<organism evidence="1 2">
    <name type="scientific">Mya arenaria</name>
    <name type="common">Soft-shell clam</name>
    <dbReference type="NCBI Taxonomy" id="6604"/>
    <lineage>
        <taxon>Eukaryota</taxon>
        <taxon>Metazoa</taxon>
        <taxon>Spiralia</taxon>
        <taxon>Lophotrochozoa</taxon>
        <taxon>Mollusca</taxon>
        <taxon>Bivalvia</taxon>
        <taxon>Autobranchia</taxon>
        <taxon>Heteroconchia</taxon>
        <taxon>Euheterodonta</taxon>
        <taxon>Imparidentia</taxon>
        <taxon>Neoheterodontei</taxon>
        <taxon>Myida</taxon>
        <taxon>Myoidea</taxon>
        <taxon>Myidae</taxon>
        <taxon>Mya</taxon>
    </lineage>
</organism>
<proteinExistence type="predicted"/>
<evidence type="ECO:0000313" key="2">
    <source>
        <dbReference type="Proteomes" id="UP001164746"/>
    </source>
</evidence>
<keyword evidence="2" id="KW-1185">Reference proteome</keyword>
<name>A0ABY7G7P8_MYAAR</name>
<accession>A0ABY7G7P8</accession>
<reference evidence="1" key="1">
    <citation type="submission" date="2022-11" db="EMBL/GenBank/DDBJ databases">
        <title>Centuries of genome instability and evolution in soft-shell clam transmissible cancer (bioRxiv).</title>
        <authorList>
            <person name="Hart S.F.M."/>
            <person name="Yonemitsu M.A."/>
            <person name="Giersch R.M."/>
            <person name="Beal B.F."/>
            <person name="Arriagada G."/>
            <person name="Davis B.W."/>
            <person name="Ostrander E.A."/>
            <person name="Goff S.P."/>
            <person name="Metzger M.J."/>
        </authorList>
    </citation>
    <scope>NUCLEOTIDE SEQUENCE</scope>
    <source>
        <strain evidence="1">MELC-2E11</strain>
        <tissue evidence="1">Siphon/mantle</tissue>
    </source>
</reference>
<sequence>MTFVKLQHAKSCPSKIKICVGCLWNWQYNPVKCHSCDQEKIQSPVGDRWGAILIAGTDTNEDITKCFEDDIKKLENEVITNVTLMGVRDNVVTVKKSTTTYREQLKNAFSKIGISKINTIVLVYSGHHGDEGFQLDTHTLKDCELVDEFNRLKHVTKVIAFLDCCHPKKLILDKKAVLQFNAVTSKQSAISRPRGSLFVNDIVNVLTNPWEYKCFENTPLIRDYDMHKYFNKHPYNSSIETSQLSNTDGDLDHILTFRPVDPGWLKALEESLESSPLQAGDTSLVLSWCSIEPEDDVPQLQDEYEQQVVPSDCTTSIDLHLPKWPAIHSPAQTAQLRFRFVSLSTDVIERLVSQALVSGHWVECVLDQCSIGPPPDIRSLKENMETIPAIQIETFEFEPNNDTPHWLWPTKYKGDQTWNIRFKVYTHLVHCREARSYGMYTHVERTS</sequence>
<gene>
    <name evidence="1" type="ORF">MAR_002644</name>
</gene>